<gene>
    <name evidence="2" type="ORF">J2787_000159</name>
</gene>
<dbReference type="Pfam" id="PF05729">
    <property type="entry name" value="NACHT"/>
    <property type="match status" value="1"/>
</dbReference>
<dbReference type="RefSeq" id="WP_309944103.1">
    <property type="nucleotide sequence ID" value="NZ_JAVDQY010000001.1"/>
</dbReference>
<sequence length="1358" mass="162348">MEKLDNLDIRKFYTNKKIDEYQHEERLIKNTFDSAESFRFWTEDKEEGQTLRNIVTDKNRVILLGNPGIGKTKELENLFKNLWNEKEDTKLVPFFLNIKNFKNNNSFDELIKYNNWKNLDDICFIIDGLDEIADLQGFISALELFLEKNDDNNIKLVVSCRTNIYEKYLVKIEDSEYFYLQNLTDKQIKNILLNKFKIHIYYSELNKYRVFLENPFNLNLFGEFYLENGRFPNNIAEAFKLSINKELQILNKEKFIKSNLIDLTHISKILQKIAITNELMQKNGIEEKDLYLLLGKKEKYSIEKISLIEKIPESTSFIFRHKNYQEFLAALYISELGADKIIDFIKIESANKTKPFLFNTISFLLNILEDDKLEHIKKWLFNNEGEILFLMESDRFTLEHRKSIFRKYFDDIVINKTFWIGKNGRFPLENIGKFADLDYLIHILNENHYHFRVVISAYTVLQYIDLGERVEEIKNLLEEKLFSIEEKNIYEILKVIKAQKIHLKYPELFKNITDYYRNSYDREINHQIISMLSDFETTDDYFLVLHNCLKKLYKKEPRRERDNMIRGTKSYLEKMFLRIKDPENFIKILDIIFNRKYNFFANSGFYDKNYKSKLIEKAKGFVGENIIFLYRITDAFLRSEDTFIYRRDGFLSILIDSSNKKSEVFKYIINNYGLCSKSFYLLTGLYSQENIDYFLEQYKNGLIKIIDNKEILHFRDWVSRDDKKLGYYFEAKVKNLDFAFDEELPSLQKIEEQEKQRKKFIQDNWNILFNKEKLLSEIKNVFRENEIEVMTWEKICDIKYKWYDKTNYHDISNNVYKSISLIIIDNGEQDFNSIVEFLNDDYIYLYIIKEHLKSNQNKDCVISDLQINFIKDKCRKLSQDFDTERVLKFSDKNRAKYSMYKNYFILKLLYFFDQKFNVFYDEYFYLETVRYCNIADFSQDEIGVINFVKSRVNENNFNNQIIKNVNEKHLDYFSLKAHINYSLENKLQEAYAKIEEFILDDGYSKDYLETYVKLIPNNISFLKKCCNQNIDSYLCWSAIKILKDNNSELIFLEEIAERYLASGKTDYLSSAINVLFYLNKDNALKQYYISLENENLENGLSKPDGFSIENIQNYTQLNEMEYVEKIFHIIYNSENKDAFDYHHSKSFFNNLIIQLSKTKNGFEKVKNVFQKVKDNIQSDDAKSFYRNLIVEDAEKSHFESLSKPLTFEKAKLLIEDIEKPIQEKMGNTFNFGPNSTFRGNNQFGDGNTQTNHFNSYSTNSDVLAAEEILKEFKELKIENEEWKNIFMDGMNDLMELKQAETEDKVEESKTTLRKWHDTVFDLGKRLNDWKNITFLGVEFVDKTPKLLELMHHITKAIF</sequence>
<dbReference type="EMBL" id="JAVDQY010000001">
    <property type="protein sequence ID" value="MDR6524789.1"/>
    <property type="molecule type" value="Genomic_DNA"/>
</dbReference>
<comment type="caution">
    <text evidence="2">The sequence shown here is derived from an EMBL/GenBank/DDBJ whole genome shotgun (WGS) entry which is preliminary data.</text>
</comment>
<organism evidence="2 3">
    <name type="scientific">Chryseobacterium rhizosphaerae</name>
    <dbReference type="NCBI Taxonomy" id="395937"/>
    <lineage>
        <taxon>Bacteria</taxon>
        <taxon>Pseudomonadati</taxon>
        <taxon>Bacteroidota</taxon>
        <taxon>Flavobacteriia</taxon>
        <taxon>Flavobacteriales</taxon>
        <taxon>Weeksellaceae</taxon>
        <taxon>Chryseobacterium group</taxon>
        <taxon>Chryseobacterium</taxon>
    </lineage>
</organism>
<dbReference type="Proteomes" id="UP001184861">
    <property type="component" value="Unassembled WGS sequence"/>
</dbReference>
<dbReference type="SUPFAM" id="SSF52540">
    <property type="entry name" value="P-loop containing nucleoside triphosphate hydrolases"/>
    <property type="match status" value="1"/>
</dbReference>
<accession>A0AAE3Y6D6</accession>
<evidence type="ECO:0000313" key="2">
    <source>
        <dbReference type="EMBL" id="MDR6524789.1"/>
    </source>
</evidence>
<name>A0AAE3Y6D6_9FLAO</name>
<dbReference type="InterPro" id="IPR007111">
    <property type="entry name" value="NACHT_NTPase"/>
</dbReference>
<evidence type="ECO:0000259" key="1">
    <source>
        <dbReference type="Pfam" id="PF05729"/>
    </source>
</evidence>
<reference evidence="2" key="1">
    <citation type="submission" date="2023-07" db="EMBL/GenBank/DDBJ databases">
        <title>Sorghum-associated microbial communities from plants grown in Nebraska, USA.</title>
        <authorList>
            <person name="Schachtman D."/>
        </authorList>
    </citation>
    <scope>NUCLEOTIDE SEQUENCE</scope>
    <source>
        <strain evidence="2">DS2360</strain>
    </source>
</reference>
<protein>
    <recommendedName>
        <fullName evidence="1">NACHT domain-containing protein</fullName>
    </recommendedName>
</protein>
<evidence type="ECO:0000313" key="3">
    <source>
        <dbReference type="Proteomes" id="UP001184861"/>
    </source>
</evidence>
<feature type="domain" description="NACHT" evidence="1">
    <location>
        <begin position="60"/>
        <end position="196"/>
    </location>
</feature>
<dbReference type="InterPro" id="IPR027417">
    <property type="entry name" value="P-loop_NTPase"/>
</dbReference>
<proteinExistence type="predicted"/>